<name>A7S252_NEMVE</name>
<feature type="domain" description="14-3-3" evidence="4">
    <location>
        <begin position="11"/>
        <end position="248"/>
    </location>
</feature>
<dbReference type="STRING" id="45351.A7S252"/>
<dbReference type="EMBL" id="DS469567">
    <property type="protein sequence ID" value="EDO42175.1"/>
    <property type="molecule type" value="Genomic_DNA"/>
</dbReference>
<evidence type="ECO:0000256" key="2">
    <source>
        <dbReference type="PIRSR" id="PIRSR000868-1"/>
    </source>
</evidence>
<dbReference type="Pfam" id="PF00244">
    <property type="entry name" value="14-3-3"/>
    <property type="match status" value="1"/>
</dbReference>
<evidence type="ECO:0000313" key="5">
    <source>
        <dbReference type="EMBL" id="EDO42175.1"/>
    </source>
</evidence>
<sequence>MDPNFVSKCSREELIHLAKMAEQAERYDDMVNAMSAVTKEGKPLNDEERNLLSVAYKNVVGARRSSWRVISSMEQKAPEEMAALTKKYREDITNELNGKCAEVLDILENYLLKDGQDDINTEAKVFYLKMRGDYHRYLVEVAEGDSRKENIEKSREAYKDASAKAEELSPSHPIRLGLALNFSVFYYEIENKPPEACKLAKEAFDDAIAVLDNLKDESYKDSTLIMQLLRDNLTLWTSEQDQEGQDDD</sequence>
<dbReference type="PROSITE" id="PS00796">
    <property type="entry name" value="1433_1"/>
    <property type="match status" value="1"/>
</dbReference>
<dbReference type="GO" id="GO:0008104">
    <property type="term" value="P:intracellular protein localization"/>
    <property type="evidence" value="ECO:0000318"/>
    <property type="project" value="GO_Central"/>
</dbReference>
<dbReference type="PIRSF" id="PIRSF000868">
    <property type="entry name" value="14-3-3"/>
    <property type="match status" value="1"/>
</dbReference>
<dbReference type="SMART" id="SM00101">
    <property type="entry name" value="14_3_3"/>
    <property type="match status" value="1"/>
</dbReference>
<dbReference type="GO" id="GO:0007165">
    <property type="term" value="P:signal transduction"/>
    <property type="evidence" value="ECO:0000318"/>
    <property type="project" value="GO_Central"/>
</dbReference>
<dbReference type="PANTHER" id="PTHR18860">
    <property type="entry name" value="14-3-3 PROTEIN"/>
    <property type="match status" value="1"/>
</dbReference>
<dbReference type="PRINTS" id="PR00305">
    <property type="entry name" value="1433ZETA"/>
</dbReference>
<dbReference type="InterPro" id="IPR000308">
    <property type="entry name" value="14-3-3"/>
</dbReference>
<dbReference type="AlphaFoldDB" id="A7S252"/>
<organism evidence="5 6">
    <name type="scientific">Nematostella vectensis</name>
    <name type="common">Starlet sea anemone</name>
    <dbReference type="NCBI Taxonomy" id="45351"/>
    <lineage>
        <taxon>Eukaryota</taxon>
        <taxon>Metazoa</taxon>
        <taxon>Cnidaria</taxon>
        <taxon>Anthozoa</taxon>
        <taxon>Hexacorallia</taxon>
        <taxon>Actiniaria</taxon>
        <taxon>Edwardsiidae</taxon>
        <taxon>Nematostella</taxon>
    </lineage>
</organism>
<dbReference type="SUPFAM" id="SSF48445">
    <property type="entry name" value="14-3-3 protein"/>
    <property type="match status" value="1"/>
</dbReference>
<dbReference type="KEGG" id="nve:5514040"/>
<evidence type="ECO:0000256" key="3">
    <source>
        <dbReference type="RuleBase" id="RU003466"/>
    </source>
</evidence>
<dbReference type="OrthoDB" id="10260625at2759"/>
<feature type="site" description="Interaction with phosphoserine on interacting protein" evidence="2">
    <location>
        <position position="64"/>
    </location>
</feature>
<dbReference type="InterPro" id="IPR036815">
    <property type="entry name" value="14-3-3_dom_sf"/>
</dbReference>
<protein>
    <recommendedName>
        <fullName evidence="4">14-3-3 domain-containing protein</fullName>
    </recommendedName>
</protein>
<dbReference type="FunFam" id="1.20.190.20:FF:000001">
    <property type="entry name" value="14-3-3 gamma 1"/>
    <property type="match status" value="1"/>
</dbReference>
<keyword evidence="6" id="KW-1185">Reference proteome</keyword>
<dbReference type="InterPro" id="IPR023410">
    <property type="entry name" value="14-3-3_domain"/>
</dbReference>
<evidence type="ECO:0000256" key="1">
    <source>
        <dbReference type="ARBA" id="ARBA00006141"/>
    </source>
</evidence>
<dbReference type="PROSITE" id="PS00797">
    <property type="entry name" value="1433_2"/>
    <property type="match status" value="1"/>
</dbReference>
<dbReference type="Proteomes" id="UP000001593">
    <property type="component" value="Unassembled WGS sequence"/>
</dbReference>
<dbReference type="eggNOG" id="KOG0841">
    <property type="taxonomic scope" value="Eukaryota"/>
</dbReference>
<dbReference type="InterPro" id="IPR023409">
    <property type="entry name" value="14-3-3_CS"/>
</dbReference>
<dbReference type="GO" id="GO:0005737">
    <property type="term" value="C:cytoplasm"/>
    <property type="evidence" value="ECO:0000318"/>
    <property type="project" value="GO_Central"/>
</dbReference>
<comment type="similarity">
    <text evidence="1 3">Belongs to the 14-3-3 family.</text>
</comment>
<dbReference type="HOGENOM" id="CLU_058290_0_0_1"/>
<dbReference type="Gene3D" id="1.20.190.20">
    <property type="entry name" value="14-3-3 domain"/>
    <property type="match status" value="1"/>
</dbReference>
<dbReference type="PhylomeDB" id="A7S252"/>
<accession>A7S252</accession>
<dbReference type="CDD" id="cd08774">
    <property type="entry name" value="14-3-3"/>
    <property type="match status" value="1"/>
</dbReference>
<evidence type="ECO:0000259" key="4">
    <source>
        <dbReference type="SMART" id="SM00101"/>
    </source>
</evidence>
<dbReference type="InParanoid" id="A7S252"/>
<dbReference type="OMA" id="CFLMYYL"/>
<proteinExistence type="inferred from homology"/>
<feature type="site" description="Interaction with phosphoserine on interacting protein" evidence="2">
    <location>
        <position position="136"/>
    </location>
</feature>
<reference evidence="5 6" key="1">
    <citation type="journal article" date="2007" name="Science">
        <title>Sea anemone genome reveals ancestral eumetazoan gene repertoire and genomic organization.</title>
        <authorList>
            <person name="Putnam N.H."/>
            <person name="Srivastava M."/>
            <person name="Hellsten U."/>
            <person name="Dirks B."/>
            <person name="Chapman J."/>
            <person name="Salamov A."/>
            <person name="Terry A."/>
            <person name="Shapiro H."/>
            <person name="Lindquist E."/>
            <person name="Kapitonov V.V."/>
            <person name="Jurka J."/>
            <person name="Genikhovich G."/>
            <person name="Grigoriev I.V."/>
            <person name="Lucas S.M."/>
            <person name="Steele R.E."/>
            <person name="Finnerty J.R."/>
            <person name="Technau U."/>
            <person name="Martindale M.Q."/>
            <person name="Rokhsar D.S."/>
        </authorList>
    </citation>
    <scope>NUCLEOTIDE SEQUENCE [LARGE SCALE GENOMIC DNA]</scope>
    <source>
        <strain evidence="6">CH2 X CH6</strain>
    </source>
</reference>
<gene>
    <name evidence="5" type="ORF">NEMVEDRAFT_v1g165473</name>
</gene>
<evidence type="ECO:0000313" key="6">
    <source>
        <dbReference type="Proteomes" id="UP000001593"/>
    </source>
</evidence>